<dbReference type="AlphaFoldDB" id="G9X008"/>
<protein>
    <recommendedName>
        <fullName evidence="1">Enhanced intracellular survival protein domain-containing protein</fullName>
    </recommendedName>
</protein>
<comment type="caution">
    <text evidence="2">The sequence shown here is derived from an EMBL/GenBank/DDBJ whole genome shotgun (WGS) entry which is preliminary data.</text>
</comment>
<dbReference type="SUPFAM" id="SSF55729">
    <property type="entry name" value="Acyl-CoA N-acyltransferases (Nat)"/>
    <property type="match status" value="1"/>
</dbReference>
<dbReference type="GO" id="GO:0030649">
    <property type="term" value="P:aminoglycoside antibiotic catabolic process"/>
    <property type="evidence" value="ECO:0007669"/>
    <property type="project" value="TreeGrafter"/>
</dbReference>
<dbReference type="Gene3D" id="3.40.630.30">
    <property type="match status" value="2"/>
</dbReference>
<reference evidence="2 3" key="1">
    <citation type="submission" date="2011-08" db="EMBL/GenBank/DDBJ databases">
        <title>The Genome Sequence of Eubacteriaceae bacterium ACC19a.</title>
        <authorList>
            <consortium name="The Broad Institute Genome Sequencing Platform"/>
            <person name="Earl A."/>
            <person name="Ward D."/>
            <person name="Feldgarden M."/>
            <person name="Gevers D."/>
            <person name="Sizova M."/>
            <person name="Hazen A."/>
            <person name="Epstein S."/>
            <person name="Young S.K."/>
            <person name="Zeng Q."/>
            <person name="Gargeya S."/>
            <person name="Fitzgerald M."/>
            <person name="Haas B."/>
            <person name="Abouelleil A."/>
            <person name="Alvarado L."/>
            <person name="Arachchi H.M."/>
            <person name="Berlin A."/>
            <person name="Brown A."/>
            <person name="Chapman S.B."/>
            <person name="Chen Z."/>
            <person name="Dunbar C."/>
            <person name="Freedman E."/>
            <person name="Gearin G."/>
            <person name="Gellesch M."/>
            <person name="Goldberg J."/>
            <person name="Griggs A."/>
            <person name="Gujja S."/>
            <person name="Heiman D."/>
            <person name="Howarth C."/>
            <person name="Larson L."/>
            <person name="Lui A."/>
            <person name="MacDonald P.J.P."/>
            <person name="Montmayeur A."/>
            <person name="Murphy C."/>
            <person name="Neiman D."/>
            <person name="Pearson M."/>
            <person name="Priest M."/>
            <person name="Roberts A."/>
            <person name="Saif S."/>
            <person name="Shea T."/>
            <person name="Shenoy N."/>
            <person name="Sisk P."/>
            <person name="Stolte C."/>
            <person name="Sykes S."/>
            <person name="Wortman J."/>
            <person name="Nusbaum C."/>
            <person name="Birren B."/>
        </authorList>
    </citation>
    <scope>NUCLEOTIDE SEQUENCE [LARGE SCALE GENOMIC DNA]</scope>
    <source>
        <strain evidence="2 3">ACC19a</strain>
    </source>
</reference>
<gene>
    <name evidence="2" type="ORF">HMPREF9629_01714</name>
</gene>
<dbReference type="Gene3D" id="3.30.1050.10">
    <property type="entry name" value="SCP2 sterol-binding domain"/>
    <property type="match status" value="1"/>
</dbReference>
<dbReference type="PANTHER" id="PTHR37817:SF1">
    <property type="entry name" value="N-ACETYLTRANSFERASE EIS"/>
    <property type="match status" value="1"/>
</dbReference>
<dbReference type="GO" id="GO:0034069">
    <property type="term" value="F:aminoglycoside N-acetyltransferase activity"/>
    <property type="evidence" value="ECO:0007669"/>
    <property type="project" value="TreeGrafter"/>
</dbReference>
<dbReference type="RefSeq" id="WP_009525943.1">
    <property type="nucleotide sequence ID" value="NZ_JH414559.1"/>
</dbReference>
<dbReference type="EMBL" id="AFZE01000010">
    <property type="protein sequence ID" value="EHL15590.1"/>
    <property type="molecule type" value="Genomic_DNA"/>
</dbReference>
<dbReference type="Pfam" id="PF13530">
    <property type="entry name" value="SCP2_2"/>
    <property type="match status" value="1"/>
</dbReference>
<dbReference type="InterPro" id="IPR025559">
    <property type="entry name" value="Eis_dom"/>
</dbReference>
<sequence>MEFTFANREDKKAVKNLWKYCFTDTDEYIDYYFTKRYDVKNNFLMKKNNVVISSLMANPYKIDINGNISDTAYIVGISCDSVNRGRGNVSTLIKETLRDRYLKGEDVSMLMPIDTNIYTRYGYANIADMIELDIPLERIKNKRCNDVEVKAYDESLLKDLIYVYSKSCENFGAYFVRDEIYFKNFIDEINLENGYVYLAYFDNEPIAYMVFYPKYELEKTGFVREIFSLSKSGYDKLLYIVKSHYTQIKNILLHTSKNSHLLQYFDNDNNIVYKIKPFIMSRVINVLNTLKNLNSQERFCIEIKDDIIEENNAKFEVYKDLVKKTEEKCNFSINIYDFTQLYFGYSSLDYVIFKNNISLEKDEYDILKTIFLQKDNYFNDYV</sequence>
<dbReference type="InterPro" id="IPR051554">
    <property type="entry name" value="Acetyltransferase_Eis"/>
</dbReference>
<organism evidence="2 3">
    <name type="scientific">Peptoanaerobacter stomatis</name>
    <dbReference type="NCBI Taxonomy" id="796937"/>
    <lineage>
        <taxon>Bacteria</taxon>
        <taxon>Bacillati</taxon>
        <taxon>Bacillota</taxon>
        <taxon>Clostridia</taxon>
        <taxon>Peptostreptococcales</taxon>
        <taxon>Filifactoraceae</taxon>
        <taxon>Peptoanaerobacter</taxon>
    </lineage>
</organism>
<evidence type="ECO:0000313" key="3">
    <source>
        <dbReference type="Proteomes" id="UP000006437"/>
    </source>
</evidence>
<proteinExistence type="predicted"/>
<dbReference type="HOGENOM" id="CLU_050659_2_0_9"/>
<evidence type="ECO:0000259" key="1">
    <source>
        <dbReference type="Pfam" id="PF13530"/>
    </source>
</evidence>
<evidence type="ECO:0000313" key="2">
    <source>
        <dbReference type="EMBL" id="EHL15590.1"/>
    </source>
</evidence>
<feature type="domain" description="Enhanced intracellular survival protein" evidence="1">
    <location>
        <begin position="294"/>
        <end position="378"/>
    </location>
</feature>
<name>G9X008_9FIRM</name>
<dbReference type="Proteomes" id="UP000006437">
    <property type="component" value="Unassembled WGS sequence"/>
</dbReference>
<dbReference type="SUPFAM" id="SSF55718">
    <property type="entry name" value="SCP-like"/>
    <property type="match status" value="1"/>
</dbReference>
<dbReference type="InterPro" id="IPR036527">
    <property type="entry name" value="SCP2_sterol-bd_dom_sf"/>
</dbReference>
<dbReference type="PANTHER" id="PTHR37817">
    <property type="entry name" value="N-ACETYLTRANSFERASE EIS"/>
    <property type="match status" value="1"/>
</dbReference>
<dbReference type="InterPro" id="IPR016181">
    <property type="entry name" value="Acyl_CoA_acyltransferase"/>
</dbReference>
<dbReference type="BioCyc" id="EBAC796937-HMP:GMGH-1722-MONOMER"/>
<dbReference type="Pfam" id="PF13527">
    <property type="entry name" value="Acetyltransf_9"/>
    <property type="match status" value="1"/>
</dbReference>
<accession>G9X008</accession>